<dbReference type="EMBL" id="FOJU01000001">
    <property type="protein sequence ID" value="SFA80583.1"/>
    <property type="molecule type" value="Genomic_DNA"/>
</dbReference>
<evidence type="ECO:0000313" key="4">
    <source>
        <dbReference type="Proteomes" id="UP000198796"/>
    </source>
</evidence>
<protein>
    <submittedName>
        <fullName evidence="3">Predicted choloylglycine hydrolase</fullName>
    </submittedName>
</protein>
<gene>
    <name evidence="3" type="ORF">SAMN05421688_1051</name>
</gene>
<reference evidence="3 4" key="1">
    <citation type="submission" date="2016-10" db="EMBL/GenBank/DDBJ databases">
        <authorList>
            <person name="de Groot N.N."/>
        </authorList>
    </citation>
    <scope>NUCLEOTIDE SEQUENCE [LARGE SCALE GENOMIC DNA]</scope>
    <source>
        <strain evidence="3 4">DSM 29316</strain>
    </source>
</reference>
<dbReference type="NCBIfam" id="NF040521">
    <property type="entry name" value="C45_proenzyme"/>
    <property type="match status" value="1"/>
</dbReference>
<evidence type="ECO:0000259" key="2">
    <source>
        <dbReference type="Pfam" id="PF03417"/>
    </source>
</evidence>
<evidence type="ECO:0000313" key="3">
    <source>
        <dbReference type="EMBL" id="SFA80583.1"/>
    </source>
</evidence>
<proteinExistence type="predicted"/>
<dbReference type="STRING" id="871651.SAMN05421688_1051"/>
<evidence type="ECO:0000256" key="1">
    <source>
        <dbReference type="SAM" id="MobiDB-lite"/>
    </source>
</evidence>
<organism evidence="3 4">
    <name type="scientific">Poseidonocella pacifica</name>
    <dbReference type="NCBI Taxonomy" id="871651"/>
    <lineage>
        <taxon>Bacteria</taxon>
        <taxon>Pseudomonadati</taxon>
        <taxon>Pseudomonadota</taxon>
        <taxon>Alphaproteobacteria</taxon>
        <taxon>Rhodobacterales</taxon>
        <taxon>Roseobacteraceae</taxon>
        <taxon>Poseidonocella</taxon>
    </lineage>
</organism>
<dbReference type="OrthoDB" id="8617387at2"/>
<feature type="region of interest" description="Disordered" evidence="1">
    <location>
        <begin position="227"/>
        <end position="246"/>
    </location>
</feature>
<feature type="compositionally biased region" description="Basic and acidic residues" evidence="1">
    <location>
        <begin position="236"/>
        <end position="246"/>
    </location>
</feature>
<sequence length="401" mass="43935">MSTFSLEFDAIAEARPGPKWAARWQRSWPAYEAWFVARGGDAGPDAATCRAALHRYMPELLPVYDALVDLAGGSDRARRFLSTWCPPTYLGGCSLAAKSKDGEVRLVRNYDLSPDLNEGLLLRTEWTGRPVMGMVEFLWGLSDGVNEAGLAIALAYGGRTETGPGFGIATILRYVLETCDTVPQALEALSRVPSHMAYNLVVADRAGRTASVEMTPGGGMRQRKRAIATNHQSGKSKADRPAFTRSHERRDHLKALDVFPSDLSEAFLKAPLIQDRYGEGFGTLFTAEYDPVRGAMSLIWRDGRWDQTFENFKEQSKLVSYGNTPGQTVGAAQVDWDWTQAASIDWVAIGMDFAAGKGRPFSEYFSAGDAAPRSANDHSDNDDACHHAVKTPDCTRAKRAA</sequence>
<dbReference type="GO" id="GO:0016787">
    <property type="term" value="F:hydrolase activity"/>
    <property type="evidence" value="ECO:0007669"/>
    <property type="project" value="UniProtKB-KW"/>
</dbReference>
<dbReference type="Gene3D" id="3.60.60.10">
    <property type="entry name" value="Penicillin V Acylase, Chain A"/>
    <property type="match status" value="1"/>
</dbReference>
<dbReference type="InterPro" id="IPR029055">
    <property type="entry name" value="Ntn_hydrolases_N"/>
</dbReference>
<dbReference type="InterPro" id="IPR047794">
    <property type="entry name" value="C45_proenzyme-like"/>
</dbReference>
<feature type="domain" description="Peptidase C45 hydrolase" evidence="2">
    <location>
        <begin position="100"/>
        <end position="303"/>
    </location>
</feature>
<dbReference type="SUPFAM" id="SSF56235">
    <property type="entry name" value="N-terminal nucleophile aminohydrolases (Ntn hydrolases)"/>
    <property type="match status" value="1"/>
</dbReference>
<dbReference type="CDD" id="cd01935">
    <property type="entry name" value="Ntn_CGH_like"/>
    <property type="match status" value="1"/>
</dbReference>
<dbReference type="Proteomes" id="UP000198796">
    <property type="component" value="Unassembled WGS sequence"/>
</dbReference>
<accession>A0A1I0VXG7</accession>
<name>A0A1I0VXG7_9RHOB</name>
<dbReference type="RefSeq" id="WP_092061210.1">
    <property type="nucleotide sequence ID" value="NZ_FOJU01000001.1"/>
</dbReference>
<dbReference type="Pfam" id="PF03417">
    <property type="entry name" value="AAT"/>
    <property type="match status" value="1"/>
</dbReference>
<keyword evidence="3" id="KW-0378">Hydrolase</keyword>
<dbReference type="AlphaFoldDB" id="A0A1I0VXG7"/>
<dbReference type="InterPro" id="IPR005079">
    <property type="entry name" value="Peptidase_C45_hydrolase"/>
</dbReference>
<keyword evidence="4" id="KW-1185">Reference proteome</keyword>